<reference evidence="4" key="1">
    <citation type="journal article" date="2002" name="Nature">
        <title>Genome sequence of the human malaria parasite Plasmodium falciparum.</title>
        <authorList>
            <person name="Gardner M.J."/>
            <person name="Hall N."/>
            <person name="Fung E."/>
            <person name="White O."/>
            <person name="Berriman M."/>
            <person name="Hyman R.W."/>
            <person name="Carlton J.M."/>
            <person name="Pain A."/>
            <person name="Nelson K.E."/>
            <person name="Bowman S."/>
            <person name="Paulsen I.T."/>
            <person name="James K."/>
            <person name="Eisen J.A."/>
            <person name="Rutherford K."/>
            <person name="Salzberg S.L."/>
            <person name="Craig A."/>
            <person name="Kyes S."/>
            <person name="Chan M.S."/>
            <person name="Nene V."/>
            <person name="Shallom S.J."/>
            <person name="Suh B."/>
            <person name="Peterson J."/>
            <person name="Angiuoli S."/>
            <person name="Pertea M."/>
            <person name="Allen J."/>
            <person name="Selengut J."/>
            <person name="Haft D."/>
            <person name="Mather M.W."/>
            <person name="Vaidya A.B."/>
            <person name="Martin D.M."/>
            <person name="Fairlamb A.H."/>
            <person name="Fraunholz M.J."/>
            <person name="Roos D.S."/>
            <person name="Ralph S.A."/>
            <person name="McFadden G.I."/>
            <person name="Cummings L.M."/>
            <person name="Subramanian G.M."/>
            <person name="Mungall C."/>
            <person name="Venter J.C."/>
            <person name="Carucci D.J."/>
            <person name="Hoffman S.L."/>
            <person name="Newbold C."/>
            <person name="Davis R.W."/>
            <person name="Fraser C.M."/>
            <person name="Barrell B."/>
        </authorList>
    </citation>
    <scope>NUCLEOTIDE SEQUENCE [LARGE SCALE GENOMIC DNA]</scope>
    <source>
        <strain evidence="4">Isolate 3D7</strain>
    </source>
</reference>
<dbReference type="AlphaFoldDB" id="Q8IC40"/>
<dbReference type="PaxDb" id="5833-PF07_0010"/>
<dbReference type="OMA" id="DFFQYKH"/>
<evidence type="ECO:0000313" key="3">
    <source>
        <dbReference type="EMBL" id="CAD50801.1"/>
    </source>
</evidence>
<dbReference type="Proteomes" id="UP000001450">
    <property type="component" value="Chromosome 7"/>
</dbReference>
<dbReference type="EMBL" id="AL844506">
    <property type="protein sequence ID" value="CAD50801.1"/>
    <property type="molecule type" value="Genomic_DNA"/>
</dbReference>
<feature type="compositionally biased region" description="Low complexity" evidence="1">
    <location>
        <begin position="1629"/>
        <end position="1665"/>
    </location>
</feature>
<feature type="transmembrane region" description="Helical" evidence="2">
    <location>
        <begin position="327"/>
        <end position="345"/>
    </location>
</feature>
<dbReference type="SMR" id="Q8IC40"/>
<name>Q8IC40_PLAF7</name>
<dbReference type="PhylomeDB" id="Q8IC40"/>
<feature type="compositionally biased region" description="Low complexity" evidence="1">
    <location>
        <begin position="636"/>
        <end position="647"/>
    </location>
</feature>
<sequence>MKEQEESNVILNISDISKDNDEVPNDEITFFDINNSINHLTGKEFYFYSNNDVFIYKQNNPHEFLKDKSSIRIKDPACSSIQDIKCNDESDTSEESDENDAININNSININDHIDTNNAIDTNNPIDIIDPINTNNPIDINDEHKYCKLIDYKHKYNNNSINNMNNLINTCGKGNITNRDTNNFKNNKHINKHVYKNKKSKGEHDICFFSDHLKNGNHLEDKVKFVFSQELNKVNDIFNVEEIMKIINNLNSIRIEIETTIYKKLEKKYKNFLLSTVKIKDIDSDITNMKNHLSNNLNEIKCLQEKKYKEKLHIIDLISKKNLYKQINLILLIIFIISYYDILLFKNILKKNFEFSSIAFYQLYQFINHNHKLLQHIKCVNNLKHKMFSIYFNRIKENNETNFVHFLFSDDSKKTNQININELLTTLLKIYYLLFKIKPFNFIDNSLVYMYQFFQQISKQIVFSCFMRNMETQQEDTLHKIAEDALIKNQINSKCKNKINNTLDHFNKIHQKKRNNQNLYNSPYQNKNVDEIKNKNVDALQNHNKDILQCQNKDILQCQNIYHNLQDKSFCQDQDNHKVSQAEKFQQNFLSYKTEQSEELIDQDISIYDKTNLTHNMIYLKYDQIDENIKNKNKNKNYGSNNNNNNINDRDIYKNNHSTNQQNDADNFLFIPLNELVPKLNDTSSLLSLIKIYEILFDVFNKYDYIIIYLLNYYLQKNNDISKYQTENKTKFDHLEKTNLTLYNKIYQYNNDNVQTINMYTDKLTNETYQEITTTKQLSQNYNIYNEDIHIQNNVTNNLDESNYSQFYNIDNNQSNIFYIPNTYNSHVLTYFLKKDTMENQTYDQKCTSIKNKIELYLKEKSISYIYSQEYIYFTLQNALHLIYVKKKFLKNMEKVIKTIIENIQFNNFNFNHLCSYIFLTIIYCLHSYLFKYNSSNDQIYYLTKSLKENKNINVYVNLKDNINVFVNPKDNINVCANPKENINVYVNPKDNINVCANPKDNINVNEKIHVNIKKNDYKYSCNTLYNEQKNVYIEEHIRTSIFEDPNLLKDILQNHDIFLDVEKKLKKSYFPTFYYLNIKTLNDMINRDHWLRIPNKINNKICNNNFNFTFNFNNILTFYKNEFHDFLNVPFSPNPLKKFNFENIRQYLCFDQHTQKYDDDIPNINVTNKSFDISICDDKNVKKEDFYSYNISCSKVDKKKNISETPYFNIVNFESITSNSSNLLTCIIQDYFILQNLVHNLKEDIHKYIFKSIDMYIYIICYYFMKRSNIQELLINVKQNKEKLNINNILFIIKKQEKYTELCKFLQHYNDEIKKNEEHYNFLYVNSNINTSFPSSSKNNITHDSNIMNDKNYLSIYPLSNCSKIFSFTSLYALSEKIIALESIFCVLINMKEEIIKLNEDSKDKKQDRDKDKDKDKHKHKHNSNIHVQKCELQYNKIGTFPTDNTGGNYDDDNYYMLKQNNHCNNKNKIYCNKPTNDVIYTFQTFLDKKLNMINEIRILTYCDSLYNIIDSENYVNEILRIINESYNSTNNVDEYKNKYKNNKINLLSNDNLNKKTENLKKNLDEYVNLYINILNDSKRKLMFCCEGILSIVIHYLLWNLINYIFNVNNIEIIQKIKSDYFPVTENINTNNNNNNNNNNNKNNNNKNNNNNNNNNNNYHHNNIFKSSKKDNYNNLLNNNQDMMKSQDNHFHNHDNKNLVSTLRYHFEKISNCIKKNIINLENEIDDQINNNINIHNSIYYKFYKDLKNPENPLYQYYYIYLSKGNTFFDQYIDLHFYNLQKLDNFVKNYNSDIYQYKHVQSIISKYNTYKKITPESFAAHFEAHTLKKIQNYLKLQKLHNT</sequence>
<dbReference type="GeneID" id="2654977"/>
<evidence type="ECO:0000256" key="1">
    <source>
        <dbReference type="SAM" id="MobiDB-lite"/>
    </source>
</evidence>
<gene>
    <name evidence="3" type="ORF">PF3D7_0703000</name>
</gene>
<keyword evidence="2" id="KW-0472">Membrane</keyword>
<dbReference type="FunCoup" id="Q8IC40">
    <property type="interactions" value="747"/>
</dbReference>
<dbReference type="RefSeq" id="XP_001348963.1">
    <property type="nucleotide sequence ID" value="XM_001348927.1"/>
</dbReference>
<feature type="region of interest" description="Disordered" evidence="1">
    <location>
        <begin position="1629"/>
        <end position="1666"/>
    </location>
</feature>
<accession>Q8IC40</accession>
<evidence type="ECO:0000256" key="2">
    <source>
        <dbReference type="SAM" id="Phobius"/>
    </source>
</evidence>
<proteinExistence type="predicted"/>
<feature type="compositionally biased region" description="Basic and acidic residues" evidence="1">
    <location>
        <begin position="1402"/>
        <end position="1416"/>
    </location>
</feature>
<dbReference type="OrthoDB" id="377675at2759"/>
<keyword evidence="2" id="KW-1133">Transmembrane helix</keyword>
<dbReference type="KEGG" id="pfa:PF3D7_0703000"/>
<evidence type="ECO:0000313" key="4">
    <source>
        <dbReference type="Proteomes" id="UP000001450"/>
    </source>
</evidence>
<keyword evidence="4" id="KW-1185">Reference proteome</keyword>
<reference evidence="4" key="2">
    <citation type="journal article" date="2002" name="Nature">
        <title>Sequence of Plasmodium falciparum chromosomes 1, 3-9 and 13.</title>
        <authorList>
            <person name="Hall N."/>
            <person name="Pain A."/>
            <person name="Berriman M."/>
            <person name="Churcher C."/>
            <person name="Harris B."/>
            <person name="Harris D."/>
            <person name="Mungall K."/>
            <person name="Bowman S."/>
            <person name="Atkin R."/>
            <person name="Baker S."/>
            <person name="Barron A."/>
            <person name="Brooks K."/>
            <person name="Buckee C.O."/>
            <person name="Burrows C."/>
            <person name="Cherevach I."/>
            <person name="Chillingworth C."/>
            <person name="Chillingworth T."/>
            <person name="Christodoulou Z."/>
            <person name="Clark L."/>
            <person name="Clark R."/>
            <person name="Corto C."/>
            <person name="Cronin A."/>
            <person name="Davies R."/>
            <person name="Davies P."/>
            <person name="Dear P."/>
            <person name="Dearden F."/>
            <person name="Doggett J."/>
            <person name="Feltwell T."/>
            <person name="Goble A."/>
            <person name="Goodhead I."/>
            <person name="Gwilliam R."/>
            <person name="Hamlin N."/>
            <person name="Hance Z."/>
            <person name="Harper D."/>
            <person name="Hauser H."/>
            <person name="Hornsby T."/>
            <person name="Holroyd S."/>
            <person name="Horrocks P."/>
            <person name="Humphray S."/>
            <person name="Jagels K."/>
            <person name="James D."/>
            <person name="Johnson D."/>
            <person name="Kerhornou A."/>
            <person name="Knight A."/>
            <person name="Kontfortov B."/>
            <person name="Keyes S."/>
            <person name="Larke N."/>
            <person name="Lawson D."/>
            <person name="Lennard N."/>
            <person name="Line A."/>
            <person name="Maddison M."/>
            <person name="McLean J."/>
            <person name="Mooney P."/>
            <person name="Moule S."/>
            <person name="Murphy L."/>
            <person name="Oliver K."/>
            <person name="Ormond D."/>
            <person name="Price C."/>
            <person name="Quail M.A."/>
            <person name="Rabbinowitsch E."/>
            <person name="Rajandream M-A."/>
            <person name="Rutter S."/>
            <person name="Rutherford K.M."/>
            <person name="Sanders M."/>
            <person name="Simmonds M."/>
            <person name="Seeger K."/>
            <person name="Sharp S."/>
            <person name="Smith R."/>
            <person name="Squares R."/>
            <person name="Squares S."/>
            <person name="Stevens K."/>
            <person name="Taylor K."/>
            <person name="Tivey A."/>
            <person name="Unwin L."/>
            <person name="Whitehead S."/>
            <person name="Woodward J."/>
            <person name="Sulston J.E."/>
            <person name="Craig A."/>
            <person name="Newbold C."/>
            <person name="Barrell B.G."/>
        </authorList>
    </citation>
    <scope>NUCLEOTIDE SEQUENCE [LARGE SCALE GENOMIC DNA]</scope>
    <source>
        <strain evidence="4">Isolate 3D7</strain>
    </source>
</reference>
<keyword evidence="2" id="KW-0812">Transmembrane</keyword>
<dbReference type="VEuPathDB" id="PlasmoDB:PF3D7_0703000"/>
<dbReference type="InParanoid" id="Q8IC40"/>
<protein>
    <submittedName>
        <fullName evidence="3">Uncharacterized protein</fullName>
    </submittedName>
</protein>
<feature type="region of interest" description="Disordered" evidence="1">
    <location>
        <begin position="632"/>
        <end position="658"/>
    </location>
</feature>
<feature type="region of interest" description="Disordered" evidence="1">
    <location>
        <begin position="1402"/>
        <end position="1424"/>
    </location>
</feature>
<dbReference type="HOGENOM" id="CLU_243039_0_0_1"/>
<organism evidence="3 4">
    <name type="scientific">Plasmodium falciparum (isolate 3D7)</name>
    <dbReference type="NCBI Taxonomy" id="36329"/>
    <lineage>
        <taxon>Eukaryota</taxon>
        <taxon>Sar</taxon>
        <taxon>Alveolata</taxon>
        <taxon>Apicomplexa</taxon>
        <taxon>Aconoidasida</taxon>
        <taxon>Haemosporida</taxon>
        <taxon>Plasmodiidae</taxon>
        <taxon>Plasmodium</taxon>
        <taxon>Plasmodium (Laverania)</taxon>
    </lineage>
</organism>